<dbReference type="RefSeq" id="WP_204465531.1">
    <property type="nucleotide sequence ID" value="NZ_JAFBCV010000004.1"/>
</dbReference>
<keyword evidence="3" id="KW-1185">Reference proteome</keyword>
<sequence>MASNEFESKVNSKVQKSREDSYSGVDPSFKLFGNPGPGRAKPIPIDRANDGAQLYRKLKQEGKIKHTKGLDYGN</sequence>
<evidence type="ECO:0000256" key="1">
    <source>
        <dbReference type="SAM" id="MobiDB-lite"/>
    </source>
</evidence>
<comment type="caution">
    <text evidence="2">The sequence shown here is derived from an EMBL/GenBank/DDBJ whole genome shotgun (WGS) entry which is preliminary data.</text>
</comment>
<evidence type="ECO:0000313" key="2">
    <source>
        <dbReference type="EMBL" id="MBM7838355.1"/>
    </source>
</evidence>
<protein>
    <submittedName>
        <fullName evidence="2">Uncharacterized protein</fullName>
    </submittedName>
</protein>
<reference evidence="2" key="1">
    <citation type="submission" date="2021-01" db="EMBL/GenBank/DDBJ databases">
        <title>Genomic Encyclopedia of Type Strains, Phase IV (KMG-IV): sequencing the most valuable type-strain genomes for metagenomic binning, comparative biology and taxonomic classification.</title>
        <authorList>
            <person name="Goeker M."/>
        </authorList>
    </citation>
    <scope>NUCLEOTIDE SEQUENCE</scope>
    <source>
        <strain evidence="2">DSM 21943</strain>
    </source>
</reference>
<name>A0ABS2SSY2_9BACI</name>
<gene>
    <name evidence="2" type="ORF">JOC54_001611</name>
</gene>
<feature type="region of interest" description="Disordered" evidence="1">
    <location>
        <begin position="1"/>
        <end position="48"/>
    </location>
</feature>
<dbReference type="Proteomes" id="UP001179280">
    <property type="component" value="Unassembled WGS sequence"/>
</dbReference>
<proteinExistence type="predicted"/>
<dbReference type="EMBL" id="JAFBCV010000004">
    <property type="protein sequence ID" value="MBM7838355.1"/>
    <property type="molecule type" value="Genomic_DNA"/>
</dbReference>
<accession>A0ABS2SSY2</accession>
<organism evidence="2 3">
    <name type="scientific">Shouchella xiaoxiensis</name>
    <dbReference type="NCBI Taxonomy" id="766895"/>
    <lineage>
        <taxon>Bacteria</taxon>
        <taxon>Bacillati</taxon>
        <taxon>Bacillota</taxon>
        <taxon>Bacilli</taxon>
        <taxon>Bacillales</taxon>
        <taxon>Bacillaceae</taxon>
        <taxon>Shouchella</taxon>
    </lineage>
</organism>
<feature type="compositionally biased region" description="Basic and acidic residues" evidence="1">
    <location>
        <begin position="1"/>
        <end position="21"/>
    </location>
</feature>
<evidence type="ECO:0000313" key="3">
    <source>
        <dbReference type="Proteomes" id="UP001179280"/>
    </source>
</evidence>